<evidence type="ECO:0000313" key="2">
    <source>
        <dbReference type="Proteomes" id="UP000613740"/>
    </source>
</evidence>
<dbReference type="EMBL" id="JAEHOD010000053">
    <property type="protein sequence ID" value="KAG2435431.1"/>
    <property type="molecule type" value="Genomic_DNA"/>
</dbReference>
<dbReference type="AlphaFoldDB" id="A0A835W4E0"/>
<reference evidence="1" key="1">
    <citation type="journal article" date="2020" name="bioRxiv">
        <title>Comparative genomics of Chlamydomonas.</title>
        <authorList>
            <person name="Craig R.J."/>
            <person name="Hasan A.R."/>
            <person name="Ness R.W."/>
            <person name="Keightley P.D."/>
        </authorList>
    </citation>
    <scope>NUCLEOTIDE SEQUENCE</scope>
    <source>
        <strain evidence="1">CCAP 11/173</strain>
    </source>
</reference>
<organism evidence="1 2">
    <name type="scientific">Chlamydomonas schloesseri</name>
    <dbReference type="NCBI Taxonomy" id="2026947"/>
    <lineage>
        <taxon>Eukaryota</taxon>
        <taxon>Viridiplantae</taxon>
        <taxon>Chlorophyta</taxon>
        <taxon>core chlorophytes</taxon>
        <taxon>Chlorophyceae</taxon>
        <taxon>CS clade</taxon>
        <taxon>Chlamydomonadales</taxon>
        <taxon>Chlamydomonadaceae</taxon>
        <taxon>Chlamydomonas</taxon>
    </lineage>
</organism>
<evidence type="ECO:0000313" key="1">
    <source>
        <dbReference type="EMBL" id="KAG2435431.1"/>
    </source>
</evidence>
<protein>
    <submittedName>
        <fullName evidence="1">Uncharacterized protein</fullName>
    </submittedName>
</protein>
<proteinExistence type="predicted"/>
<gene>
    <name evidence="1" type="ORF">HYH02_011931</name>
</gene>
<comment type="caution">
    <text evidence="1">The sequence shown here is derived from an EMBL/GenBank/DDBJ whole genome shotgun (WGS) entry which is preliminary data.</text>
</comment>
<sequence length="95" mass="9976">MLAQKSTVAGKQAARLLATPAVSARSAARAFKPCASASATAVARAGRPAPSGRRGQSVQTEAVARPSVYFFGFGGDDDDYEEHYTVMKVQSERLA</sequence>
<keyword evidence="2" id="KW-1185">Reference proteome</keyword>
<accession>A0A835W4E0</accession>
<dbReference type="Proteomes" id="UP000613740">
    <property type="component" value="Unassembled WGS sequence"/>
</dbReference>
<name>A0A835W4E0_9CHLO</name>